<organism evidence="2 3">
    <name type="scientific">Saccharopolyspora antimicrobica</name>
    <dbReference type="NCBI Taxonomy" id="455193"/>
    <lineage>
        <taxon>Bacteria</taxon>
        <taxon>Bacillati</taxon>
        <taxon>Actinomycetota</taxon>
        <taxon>Actinomycetes</taxon>
        <taxon>Pseudonocardiales</taxon>
        <taxon>Pseudonocardiaceae</taxon>
        <taxon>Saccharopolyspora</taxon>
    </lineage>
</organism>
<name>A0A1I5KLE0_9PSEU</name>
<proteinExistence type="predicted"/>
<dbReference type="Proteomes" id="UP000199398">
    <property type="component" value="Unassembled WGS sequence"/>
</dbReference>
<protein>
    <recommendedName>
        <fullName evidence="5">Homeodomain-like domain-containing protein</fullName>
    </recommendedName>
</protein>
<evidence type="ECO:0000313" key="4">
    <source>
        <dbReference type="Proteomes" id="UP000270697"/>
    </source>
</evidence>
<dbReference type="RefSeq" id="WP_093160037.1">
    <property type="nucleotide sequence ID" value="NZ_FOUP01000027.1"/>
</dbReference>
<dbReference type="EMBL" id="RBXX01000002">
    <property type="protein sequence ID" value="RKT85628.1"/>
    <property type="molecule type" value="Genomic_DNA"/>
</dbReference>
<dbReference type="AlphaFoldDB" id="A0A1I5KLE0"/>
<evidence type="ECO:0000313" key="2">
    <source>
        <dbReference type="EMBL" id="SFO85825.1"/>
    </source>
</evidence>
<evidence type="ECO:0000313" key="1">
    <source>
        <dbReference type="EMBL" id="RKT85628.1"/>
    </source>
</evidence>
<dbReference type="Proteomes" id="UP000270697">
    <property type="component" value="Unassembled WGS sequence"/>
</dbReference>
<dbReference type="OrthoDB" id="3700285at2"/>
<dbReference type="STRING" id="455193.SAMN05421805_12769"/>
<reference evidence="1 4" key="2">
    <citation type="submission" date="2018-10" db="EMBL/GenBank/DDBJ databases">
        <title>Sequencing the genomes of 1000 actinobacteria strains.</title>
        <authorList>
            <person name="Klenk H.-P."/>
        </authorList>
    </citation>
    <scope>NUCLEOTIDE SEQUENCE [LARGE SCALE GENOMIC DNA]</scope>
    <source>
        <strain evidence="1 4">DSM 45119</strain>
    </source>
</reference>
<gene>
    <name evidence="1" type="ORF">ATL45_3975</name>
    <name evidence="2" type="ORF">SAMN05421805_12769</name>
</gene>
<reference evidence="2 3" key="1">
    <citation type="submission" date="2016-10" db="EMBL/GenBank/DDBJ databases">
        <authorList>
            <person name="de Groot N.N."/>
        </authorList>
    </citation>
    <scope>NUCLEOTIDE SEQUENCE [LARGE SCALE GENOMIC DNA]</scope>
    <source>
        <strain evidence="2 3">CPCC 201259</strain>
    </source>
</reference>
<keyword evidence="4" id="KW-1185">Reference proteome</keyword>
<dbReference type="EMBL" id="FOUP01000027">
    <property type="protein sequence ID" value="SFO85825.1"/>
    <property type="molecule type" value="Genomic_DNA"/>
</dbReference>
<evidence type="ECO:0008006" key="5">
    <source>
        <dbReference type="Google" id="ProtNLM"/>
    </source>
</evidence>
<accession>A0A1I5KLE0</accession>
<sequence>MPRPITAPASTRRSSSARWQHCAAGHWPAEALTTAERERLVAKLHDRGLTDGEIADHCRMTTFTAGRILDRLGLAPNPSKDTA</sequence>
<evidence type="ECO:0000313" key="3">
    <source>
        <dbReference type="Proteomes" id="UP000199398"/>
    </source>
</evidence>